<gene>
    <name evidence="1" type="ORF">CLV71_1324</name>
</gene>
<dbReference type="Gene3D" id="3.40.50.720">
    <property type="entry name" value="NAD(P)-binding Rossmann-like Domain"/>
    <property type="match status" value="1"/>
</dbReference>
<proteinExistence type="predicted"/>
<dbReference type="RefSeq" id="WP_133909231.1">
    <property type="nucleotide sequence ID" value="NZ_SOCP01000032.1"/>
</dbReference>
<dbReference type="InterPro" id="IPR051267">
    <property type="entry name" value="STEAP_metalloreductase"/>
</dbReference>
<dbReference type="PANTHER" id="PTHR14239">
    <property type="entry name" value="DUDULIN-RELATED"/>
    <property type="match status" value="1"/>
</dbReference>
<name>A0A4R7UQF3_9PSEU</name>
<reference evidence="1 2" key="1">
    <citation type="submission" date="2019-03" db="EMBL/GenBank/DDBJ databases">
        <title>Genomic Encyclopedia of Archaeal and Bacterial Type Strains, Phase II (KMG-II): from individual species to whole genera.</title>
        <authorList>
            <person name="Goeker M."/>
        </authorList>
    </citation>
    <scope>NUCLEOTIDE SEQUENCE [LARGE SCALE GENOMIC DNA]</scope>
    <source>
        <strain evidence="1 2">DSM 45499</strain>
    </source>
</reference>
<keyword evidence="2" id="KW-1185">Reference proteome</keyword>
<dbReference type="AlphaFoldDB" id="A0A4R7UQF3"/>
<evidence type="ECO:0008006" key="3">
    <source>
        <dbReference type="Google" id="ProtNLM"/>
    </source>
</evidence>
<protein>
    <recommendedName>
        <fullName evidence="3">Pyrroline-5-carboxylate reductase catalytic N-terminal domain-containing protein</fullName>
    </recommendedName>
</protein>
<dbReference type="Proteomes" id="UP000294927">
    <property type="component" value="Unassembled WGS sequence"/>
</dbReference>
<dbReference type="EMBL" id="SOCP01000032">
    <property type="protein sequence ID" value="TDV36026.1"/>
    <property type="molecule type" value="Genomic_DNA"/>
</dbReference>
<sequence length="192" mass="20745">MRIGIIGAGQVGTTLSRHLALVGHDVSLSGLLIARTVRAVAAFADVVVVAVPFSRYQELPVAEVAGKPVIDTTNYDSETDGRIRELDEDRITSSELVQAHLQGALVVKAFNAIRWEHLREHAHRDRFAGRRGIPVSGDHLRAKKAAMALVEEIGFDAVDAGGLARGGRKFQPGTPVYAADLTARDLRARLHT</sequence>
<dbReference type="InterPro" id="IPR036291">
    <property type="entry name" value="NAD(P)-bd_dom_sf"/>
</dbReference>
<dbReference type="SUPFAM" id="SSF51735">
    <property type="entry name" value="NAD(P)-binding Rossmann-fold domains"/>
    <property type="match status" value="1"/>
</dbReference>
<accession>A0A4R7UQF3</accession>
<organism evidence="1 2">
    <name type="scientific">Actinophytocola oryzae</name>
    <dbReference type="NCBI Taxonomy" id="502181"/>
    <lineage>
        <taxon>Bacteria</taxon>
        <taxon>Bacillati</taxon>
        <taxon>Actinomycetota</taxon>
        <taxon>Actinomycetes</taxon>
        <taxon>Pseudonocardiales</taxon>
        <taxon>Pseudonocardiaceae</taxon>
    </lineage>
</organism>
<evidence type="ECO:0000313" key="1">
    <source>
        <dbReference type="EMBL" id="TDV36026.1"/>
    </source>
</evidence>
<evidence type="ECO:0000313" key="2">
    <source>
        <dbReference type="Proteomes" id="UP000294927"/>
    </source>
</evidence>
<dbReference type="OrthoDB" id="1523398at2"/>
<comment type="caution">
    <text evidence="1">The sequence shown here is derived from an EMBL/GenBank/DDBJ whole genome shotgun (WGS) entry which is preliminary data.</text>
</comment>